<dbReference type="InterPro" id="IPR011990">
    <property type="entry name" value="TPR-like_helical_dom_sf"/>
</dbReference>
<evidence type="ECO:0000313" key="3">
    <source>
        <dbReference type="Proteomes" id="UP000366872"/>
    </source>
</evidence>
<dbReference type="Proteomes" id="UP000366872">
    <property type="component" value="Unassembled WGS sequence"/>
</dbReference>
<dbReference type="InterPro" id="IPR006597">
    <property type="entry name" value="Sel1-like"/>
</dbReference>
<dbReference type="Gene3D" id="1.25.40.10">
    <property type="entry name" value="Tetratricopeptide repeat domain"/>
    <property type="match status" value="1"/>
</dbReference>
<organism evidence="2 3">
    <name type="scientific">Pontiella desulfatans</name>
    <dbReference type="NCBI Taxonomy" id="2750659"/>
    <lineage>
        <taxon>Bacteria</taxon>
        <taxon>Pseudomonadati</taxon>
        <taxon>Kiritimatiellota</taxon>
        <taxon>Kiritimatiellia</taxon>
        <taxon>Kiritimatiellales</taxon>
        <taxon>Pontiellaceae</taxon>
        <taxon>Pontiella</taxon>
    </lineage>
</organism>
<keyword evidence="1" id="KW-0732">Signal</keyword>
<dbReference type="SUPFAM" id="SSF81901">
    <property type="entry name" value="HCP-like"/>
    <property type="match status" value="1"/>
</dbReference>
<name>A0A6C2UAS8_PONDE</name>
<evidence type="ECO:0000256" key="1">
    <source>
        <dbReference type="SAM" id="SignalP"/>
    </source>
</evidence>
<dbReference type="InterPro" id="IPR052945">
    <property type="entry name" value="Mitotic_Regulator"/>
</dbReference>
<sequence length="179" mass="20394">MKSFVLVCSFAWSTFSVQAVGQFTTAMEHFEKKEYQKAELIFRQEATSDNVAAYYYLGKCCSESDRLEEAVKWYQKGAELKDPAAQNGLAWCYQNGLGVYVDLSEAIRLYRLSAEQDFPKAMSNLGYCYSNGIGVKEDHKIGFEWFSKAAEKHNPYAEYAIGFAYFYGLGVEENREKCA</sequence>
<feature type="chain" id="PRO_5025538444" evidence="1">
    <location>
        <begin position="20"/>
        <end position="179"/>
    </location>
</feature>
<reference evidence="2 3" key="1">
    <citation type="submission" date="2019-04" db="EMBL/GenBank/DDBJ databases">
        <authorList>
            <person name="Van Vliet M D."/>
        </authorList>
    </citation>
    <scope>NUCLEOTIDE SEQUENCE [LARGE SCALE GENOMIC DNA]</scope>
    <source>
        <strain evidence="2 3">F1</strain>
    </source>
</reference>
<keyword evidence="3" id="KW-1185">Reference proteome</keyword>
<gene>
    <name evidence="2" type="primary">esiB_10</name>
    <name evidence="2" type="ORF">PDESU_05838</name>
</gene>
<dbReference type="PANTHER" id="PTHR43628:SF1">
    <property type="entry name" value="CHITIN SYNTHASE REGULATORY FACTOR 2-RELATED"/>
    <property type="match status" value="1"/>
</dbReference>
<evidence type="ECO:0000313" key="2">
    <source>
        <dbReference type="EMBL" id="VGO17242.1"/>
    </source>
</evidence>
<feature type="signal peptide" evidence="1">
    <location>
        <begin position="1"/>
        <end position="19"/>
    </location>
</feature>
<dbReference type="SMART" id="SM00671">
    <property type="entry name" value="SEL1"/>
    <property type="match status" value="3"/>
</dbReference>
<dbReference type="EMBL" id="CAAHFG010000004">
    <property type="protein sequence ID" value="VGO17242.1"/>
    <property type="molecule type" value="Genomic_DNA"/>
</dbReference>
<dbReference type="PANTHER" id="PTHR43628">
    <property type="entry name" value="ACTIVATOR OF C KINASE PROTEIN 1-RELATED"/>
    <property type="match status" value="1"/>
</dbReference>
<protein>
    <submittedName>
        <fullName evidence="2">Secretory immunoglobulin A-binding protein EsiB</fullName>
    </submittedName>
</protein>
<accession>A0A6C2UAS8</accession>
<proteinExistence type="predicted"/>
<dbReference type="AlphaFoldDB" id="A0A6C2UAS8"/>
<dbReference type="Pfam" id="PF08238">
    <property type="entry name" value="Sel1"/>
    <property type="match status" value="4"/>
</dbReference>